<evidence type="ECO:0000313" key="2">
    <source>
        <dbReference type="EMBL" id="SER75405.1"/>
    </source>
</evidence>
<protein>
    <submittedName>
        <fullName evidence="2">Uncharacterized protein</fullName>
    </submittedName>
</protein>
<evidence type="ECO:0000313" key="3">
    <source>
        <dbReference type="Proteomes" id="UP000199028"/>
    </source>
</evidence>
<keyword evidence="3" id="KW-1185">Reference proteome</keyword>
<accession>A0A1H9RSH9</accession>
<dbReference type="RefSeq" id="WP_090066671.1">
    <property type="nucleotide sequence ID" value="NZ_FOFT01000006.1"/>
</dbReference>
<dbReference type="AlphaFoldDB" id="A0A1H9RSH9"/>
<feature type="region of interest" description="Disordered" evidence="1">
    <location>
        <begin position="1"/>
        <end position="23"/>
    </location>
</feature>
<reference evidence="3" key="1">
    <citation type="submission" date="2016-10" db="EMBL/GenBank/DDBJ databases">
        <authorList>
            <person name="Varghese N."/>
            <person name="Submissions S."/>
        </authorList>
    </citation>
    <scope>NUCLEOTIDE SEQUENCE [LARGE SCALE GENOMIC DNA]</scope>
    <source>
        <strain evidence="3">CGMCC 4.578</strain>
    </source>
</reference>
<evidence type="ECO:0000256" key="1">
    <source>
        <dbReference type="SAM" id="MobiDB-lite"/>
    </source>
</evidence>
<dbReference type="EMBL" id="FOFT01000006">
    <property type="protein sequence ID" value="SER75405.1"/>
    <property type="molecule type" value="Genomic_DNA"/>
</dbReference>
<organism evidence="2 3">
    <name type="scientific">Lentzea flaviverrucosa</name>
    <dbReference type="NCBI Taxonomy" id="200379"/>
    <lineage>
        <taxon>Bacteria</taxon>
        <taxon>Bacillati</taxon>
        <taxon>Actinomycetota</taxon>
        <taxon>Actinomycetes</taxon>
        <taxon>Pseudonocardiales</taxon>
        <taxon>Pseudonocardiaceae</taxon>
        <taxon>Lentzea</taxon>
    </lineage>
</organism>
<dbReference type="Proteomes" id="UP000199028">
    <property type="component" value="Unassembled WGS sequence"/>
</dbReference>
<gene>
    <name evidence="2" type="ORF">SAMN05216195_106368</name>
</gene>
<proteinExistence type="predicted"/>
<sequence>MTARRSPLEKPDAREERAGIEKPSRIDAPNVAGMCFMFGASEEQVRRVLEEARHAEEEAEAEDWPQD</sequence>
<name>A0A1H9RSH9_9PSEU</name>